<dbReference type="SUPFAM" id="SSF56235">
    <property type="entry name" value="N-terminal nucleophile aminohydrolases (Ntn hydrolases)"/>
    <property type="match status" value="1"/>
</dbReference>
<dbReference type="GeneID" id="94425154"/>
<dbReference type="RefSeq" id="XP_067926079.1">
    <property type="nucleotide sequence ID" value="XM_068061943.1"/>
</dbReference>
<evidence type="ECO:0000256" key="5">
    <source>
        <dbReference type="SAM" id="MobiDB-lite"/>
    </source>
</evidence>
<comment type="similarity">
    <text evidence="1">Belongs to the peptidase S45 family.</text>
</comment>
<sequence length="965" mass="107018">MGGVVATSLIVSLIGTVFLILAASYNYANTQHPLYRSDNLLVDFLSYSLSFVTRPLIRHFFTIPETFWNSDQQLAGLKDAVDVYRDKYGVPYIFAHNRRDADCVQAYLEYTERPFQLEFLRRAASGQLAASLGDDLVGADHISRLLVDSELMERKLAELPPAAQELIGGLAQCWNEAAAHLPATPIEFNILGWEPYSQWEALDVMRISTVFSLLLNRGFTIDFCRAILKKELGEYWEAFDTRVQPDVPPLNSEGFRPSLFDQNGNRIQLPPLPKRDERWAKVRPGDLKLPTAAVKKDAVDEGVSNGTGTGSRNHTRSSLPKWGGSNSWAISGRYTSSGRPILAGDPHLEATAPSFWLPLFRSVGPSSLLTTHRRTKPSEDDATPSRVVGADAVGFATIFVGHNGHSAWSQTVAHTDIEDLYLVKLDSTGKKYLYDGAWHPLRIRVEEIHIRGHTEPIRKTVRFTHHGPIVSDVYEELRGILDKDEALAFASVAMRAPPAIDFGPGLNYAKTWKDLVKLGSHCQQFEFVTVWATSEGDIGAAVTGGVPIRPPAEARGGSLRNGSSSVGDWNGLLPAEKMPQIMNPKDGFVATANCRVADDPDELLGEVFVPGNRIQRIRKRLRELTAEKKVTVEDMIGLQSDVQSVNGQAFAEYVMAEVLFAYDATRALNGKQTAPDGASAEQVRQSCSKEGVTLEDGKMLAEQFTNWDGNMSVESVSATLYEVWIQWLLQDIFKMHGFSDYALHIAVGGGFHPIWLPRTEMLNHWRGNILRAMQQKKKLITDIGTPRQLLCKSAASALDWLRLRYGKAPEAWVWGSVRARFIEHVLGGAVPILRHTASVGPIRWGGNFGTIKAHHNEPHVLSKDDPRSSQYTKGLDTPTFRLVVDTGNFTNSYWSFTPGVSGWIGSKHYDDLASSIAGGEEYMLPMLWTDEQIKAAAVTHMRFLPRVEGNGEAGQHGRPNVQEEL</sequence>
<dbReference type="Proteomes" id="UP000221165">
    <property type="component" value="Unassembled WGS sequence"/>
</dbReference>
<dbReference type="Gene3D" id="2.30.120.10">
    <property type="match status" value="1"/>
</dbReference>
<feature type="region of interest" description="Disordered" evidence="5">
    <location>
        <begin position="300"/>
        <end position="322"/>
    </location>
</feature>
<dbReference type="GO" id="GO:0016811">
    <property type="term" value="F:hydrolase activity, acting on carbon-nitrogen (but not peptide) bonds, in linear amides"/>
    <property type="evidence" value="ECO:0007669"/>
    <property type="project" value="InterPro"/>
</dbReference>
<dbReference type="EMBL" id="MIGC01000695">
    <property type="protein sequence ID" value="PHJ24406.1"/>
    <property type="molecule type" value="Genomic_DNA"/>
</dbReference>
<accession>A0A2C6LBV2</accession>
<evidence type="ECO:0000256" key="4">
    <source>
        <dbReference type="ARBA" id="ARBA00023145"/>
    </source>
</evidence>
<dbReference type="InterPro" id="IPR002692">
    <property type="entry name" value="S45"/>
</dbReference>
<dbReference type="InterPro" id="IPR043147">
    <property type="entry name" value="Penicillin_amidase_A-knob"/>
</dbReference>
<dbReference type="PANTHER" id="PTHR34218">
    <property type="entry name" value="PEPTIDASE S45 PENICILLIN AMIDASE"/>
    <property type="match status" value="1"/>
</dbReference>
<proteinExistence type="inferred from homology"/>
<dbReference type="Gene3D" id="3.60.20.10">
    <property type="entry name" value="Glutamine Phosphoribosylpyrophosphate, subunit 1, domain 1"/>
    <property type="match status" value="1"/>
</dbReference>
<evidence type="ECO:0000313" key="7">
    <source>
        <dbReference type="Proteomes" id="UP000221165"/>
    </source>
</evidence>
<keyword evidence="7" id="KW-1185">Reference proteome</keyword>
<dbReference type="PIRSF" id="PIRSF001227">
    <property type="entry name" value="Pen_acylase"/>
    <property type="match status" value="1"/>
</dbReference>
<dbReference type="OrthoDB" id="330152at2759"/>
<dbReference type="Pfam" id="PF01804">
    <property type="entry name" value="Penicil_amidase"/>
    <property type="match status" value="1"/>
</dbReference>
<keyword evidence="2" id="KW-0732">Signal</keyword>
<dbReference type="GO" id="GO:0017000">
    <property type="term" value="P:antibiotic biosynthetic process"/>
    <property type="evidence" value="ECO:0007669"/>
    <property type="project" value="InterPro"/>
</dbReference>
<evidence type="ECO:0000256" key="2">
    <source>
        <dbReference type="ARBA" id="ARBA00022729"/>
    </source>
</evidence>
<keyword evidence="3" id="KW-0378">Hydrolase</keyword>
<dbReference type="InterPro" id="IPR023343">
    <property type="entry name" value="Penicillin_amidase_dom1"/>
</dbReference>
<dbReference type="InterPro" id="IPR014395">
    <property type="entry name" value="Pen/GL7ACA/AHL_acylase"/>
</dbReference>
<evidence type="ECO:0000256" key="1">
    <source>
        <dbReference type="ARBA" id="ARBA00006586"/>
    </source>
</evidence>
<dbReference type="PANTHER" id="PTHR34218:SF3">
    <property type="entry name" value="ACYL-HOMOSERINE LACTONE ACYLASE PVDQ"/>
    <property type="match status" value="1"/>
</dbReference>
<name>A0A2C6LBV2_9APIC</name>
<dbReference type="Gene3D" id="1.10.1400.10">
    <property type="match status" value="1"/>
</dbReference>
<protein>
    <submittedName>
        <fullName evidence="6">Penicillin amidase domain-containing</fullName>
    </submittedName>
</protein>
<dbReference type="AlphaFoldDB" id="A0A2C6LBV2"/>
<keyword evidence="4" id="KW-0865">Zymogen</keyword>
<gene>
    <name evidence="6" type="ORF">CSUI_001738</name>
</gene>
<dbReference type="InterPro" id="IPR043146">
    <property type="entry name" value="Penicillin_amidase_N_B-knob"/>
</dbReference>
<feature type="compositionally biased region" description="Polar residues" evidence="5">
    <location>
        <begin position="304"/>
        <end position="322"/>
    </location>
</feature>
<evidence type="ECO:0000313" key="6">
    <source>
        <dbReference type="EMBL" id="PHJ24406.1"/>
    </source>
</evidence>
<dbReference type="InterPro" id="IPR029055">
    <property type="entry name" value="Ntn_hydrolases_N"/>
</dbReference>
<evidence type="ECO:0000256" key="3">
    <source>
        <dbReference type="ARBA" id="ARBA00022801"/>
    </source>
</evidence>
<organism evidence="6 7">
    <name type="scientific">Cystoisospora suis</name>
    <dbReference type="NCBI Taxonomy" id="483139"/>
    <lineage>
        <taxon>Eukaryota</taxon>
        <taxon>Sar</taxon>
        <taxon>Alveolata</taxon>
        <taxon>Apicomplexa</taxon>
        <taxon>Conoidasida</taxon>
        <taxon>Coccidia</taxon>
        <taxon>Eucoccidiorida</taxon>
        <taxon>Eimeriorina</taxon>
        <taxon>Sarcocystidae</taxon>
        <taxon>Cystoisospora</taxon>
    </lineage>
</organism>
<reference evidence="6 7" key="1">
    <citation type="journal article" date="2017" name="Int. J. Parasitol.">
        <title>The genome of the protozoan parasite Cystoisospora suis and a reverse vaccinology approach to identify vaccine candidates.</title>
        <authorList>
            <person name="Palmieri N."/>
            <person name="Shrestha A."/>
            <person name="Ruttkowski B."/>
            <person name="Beck T."/>
            <person name="Vogl C."/>
            <person name="Tomley F."/>
            <person name="Blake D.P."/>
            <person name="Joachim A."/>
        </authorList>
    </citation>
    <scope>NUCLEOTIDE SEQUENCE [LARGE SCALE GENOMIC DNA]</scope>
    <source>
        <strain evidence="6 7">Wien I</strain>
    </source>
</reference>
<comment type="caution">
    <text evidence="6">The sequence shown here is derived from an EMBL/GenBank/DDBJ whole genome shotgun (WGS) entry which is preliminary data.</text>
</comment>
<dbReference type="VEuPathDB" id="ToxoDB:CSUI_001738"/>
<dbReference type="Gene3D" id="1.10.439.10">
    <property type="entry name" value="Penicillin Amidohydrolase, domain 1"/>
    <property type="match status" value="1"/>
</dbReference>